<evidence type="ECO:0000256" key="6">
    <source>
        <dbReference type="ARBA" id="ARBA00029447"/>
    </source>
</evidence>
<protein>
    <submittedName>
        <fullName evidence="11">Methyl-accepting chemotaxis protein</fullName>
    </submittedName>
</protein>
<evidence type="ECO:0000259" key="9">
    <source>
        <dbReference type="PROSITE" id="PS50111"/>
    </source>
</evidence>
<accession>A0A1I5SVY1</accession>
<evidence type="ECO:0000256" key="8">
    <source>
        <dbReference type="SAM" id="Phobius"/>
    </source>
</evidence>
<dbReference type="GO" id="GO:0006935">
    <property type="term" value="P:chemotaxis"/>
    <property type="evidence" value="ECO:0007669"/>
    <property type="project" value="InterPro"/>
</dbReference>
<feature type="transmembrane region" description="Helical" evidence="8">
    <location>
        <begin position="7"/>
        <end position="28"/>
    </location>
</feature>
<evidence type="ECO:0000256" key="3">
    <source>
        <dbReference type="ARBA" id="ARBA00022989"/>
    </source>
</evidence>
<evidence type="ECO:0000313" key="11">
    <source>
        <dbReference type="EMBL" id="SFP74900.1"/>
    </source>
</evidence>
<dbReference type="STRING" id="1121869.SAMN03084138_03009"/>
<keyword evidence="5 7" id="KW-0807">Transducer</keyword>
<dbReference type="PANTHER" id="PTHR32089:SF119">
    <property type="entry name" value="METHYL-ACCEPTING CHEMOTAXIS PROTEIN CTPL"/>
    <property type="match status" value="1"/>
</dbReference>
<dbReference type="AlphaFoldDB" id="A0A1I5SVY1"/>
<feature type="domain" description="Methyl-accepting transducer" evidence="9">
    <location>
        <begin position="260"/>
        <end position="507"/>
    </location>
</feature>
<evidence type="ECO:0000259" key="10">
    <source>
        <dbReference type="PROSITE" id="PS50885"/>
    </source>
</evidence>
<dbReference type="InterPro" id="IPR004090">
    <property type="entry name" value="Chemotax_Me-accpt_rcpt"/>
</dbReference>
<keyword evidence="3 8" id="KW-1133">Transmembrane helix</keyword>
<dbReference type="OrthoDB" id="5914597at2"/>
<evidence type="ECO:0000256" key="2">
    <source>
        <dbReference type="ARBA" id="ARBA00022692"/>
    </source>
</evidence>
<dbReference type="PROSITE" id="PS50111">
    <property type="entry name" value="CHEMOTAXIS_TRANSDUC_2"/>
    <property type="match status" value="1"/>
</dbReference>
<dbReference type="EMBL" id="FOWR01000023">
    <property type="protein sequence ID" value="SFP74900.1"/>
    <property type="molecule type" value="Genomic_DNA"/>
</dbReference>
<organism evidence="11 12">
    <name type="scientific">Enterovibrio norvegicus DSM 15893</name>
    <dbReference type="NCBI Taxonomy" id="1121869"/>
    <lineage>
        <taxon>Bacteria</taxon>
        <taxon>Pseudomonadati</taxon>
        <taxon>Pseudomonadota</taxon>
        <taxon>Gammaproteobacteria</taxon>
        <taxon>Vibrionales</taxon>
        <taxon>Vibrionaceae</taxon>
        <taxon>Enterovibrio</taxon>
    </lineage>
</organism>
<dbReference type="SMART" id="SM00283">
    <property type="entry name" value="MA"/>
    <property type="match status" value="1"/>
</dbReference>
<dbReference type="GO" id="GO:0007165">
    <property type="term" value="P:signal transduction"/>
    <property type="evidence" value="ECO:0007669"/>
    <property type="project" value="UniProtKB-KW"/>
</dbReference>
<dbReference type="InterPro" id="IPR003660">
    <property type="entry name" value="HAMP_dom"/>
</dbReference>
<proteinExistence type="inferred from homology"/>
<dbReference type="Pfam" id="PF00015">
    <property type="entry name" value="MCPsignal"/>
    <property type="match status" value="1"/>
</dbReference>
<keyword evidence="4 8" id="KW-0472">Membrane</keyword>
<evidence type="ECO:0000313" key="12">
    <source>
        <dbReference type="Proteomes" id="UP000182692"/>
    </source>
</evidence>
<evidence type="ECO:0000256" key="1">
    <source>
        <dbReference type="ARBA" id="ARBA00004141"/>
    </source>
</evidence>
<feature type="transmembrane region" description="Helical" evidence="8">
    <location>
        <begin position="181"/>
        <end position="200"/>
    </location>
</feature>
<dbReference type="GO" id="GO:0016020">
    <property type="term" value="C:membrane"/>
    <property type="evidence" value="ECO:0007669"/>
    <property type="project" value="UniProtKB-SubCell"/>
</dbReference>
<evidence type="ECO:0000256" key="5">
    <source>
        <dbReference type="ARBA" id="ARBA00023224"/>
    </source>
</evidence>
<dbReference type="Gene3D" id="1.10.287.950">
    <property type="entry name" value="Methyl-accepting chemotaxis protein"/>
    <property type="match status" value="1"/>
</dbReference>
<name>A0A1I5SVY1_9GAMM</name>
<dbReference type="InterPro" id="IPR004089">
    <property type="entry name" value="MCPsignal_dom"/>
</dbReference>
<comment type="similarity">
    <text evidence="6">Belongs to the methyl-accepting chemotaxis (MCP) protein family.</text>
</comment>
<dbReference type="RefSeq" id="WP_017008222.1">
    <property type="nucleotide sequence ID" value="NZ_FOWR01000023.1"/>
</dbReference>
<dbReference type="Proteomes" id="UP000182692">
    <property type="component" value="Unassembled WGS sequence"/>
</dbReference>
<dbReference type="SUPFAM" id="SSF58104">
    <property type="entry name" value="Methyl-accepting chemotaxis protein (MCP) signaling domain"/>
    <property type="match status" value="1"/>
</dbReference>
<comment type="subcellular location">
    <subcellularLocation>
        <location evidence="1">Membrane</location>
        <topology evidence="1">Multi-pass membrane protein</topology>
    </subcellularLocation>
</comment>
<reference evidence="11 12" key="1">
    <citation type="submission" date="2016-10" db="EMBL/GenBank/DDBJ databases">
        <authorList>
            <person name="de Groot N.N."/>
        </authorList>
    </citation>
    <scope>NUCLEOTIDE SEQUENCE [LARGE SCALE GENOMIC DNA]</scope>
    <source>
        <strain evidence="11 12">DSM 15893</strain>
    </source>
</reference>
<dbReference type="GO" id="GO:0004888">
    <property type="term" value="F:transmembrane signaling receptor activity"/>
    <property type="evidence" value="ECO:0007669"/>
    <property type="project" value="InterPro"/>
</dbReference>
<dbReference type="PRINTS" id="PR00260">
    <property type="entry name" value="CHEMTRNSDUCR"/>
</dbReference>
<sequence length="532" mass="59454">MSIRQRLLIAFLFFTSLTIAMGGLALWISSRSSDAYSEYVNKKLPEVWTLMALERDHRALVTLSQKVKAQLLFWNEVEPQFEAFKTNYEYRWQELSQYPSLTLWREENQANKEKIDTYIQKFEKAIDEKSYYDAGRLVDFDMYPSVDPILISIDEKLFERQTNAHASANGLIHFLDQQANVIFGAIGLSLLVAFSLMLWLTKTVILRLKRIAKALTGIDSHSDLTVRIEDKYCDEVSAVALATNNLLEKFNQFVTNIQTRTGELDKQSGTLDQQNQTVSSINKDTQDQITEVAHSLTVMDTATTDIASAIQQTRESIGDLVAGNNELQSHMTATEKSIAYSVTTVGNVESTMQGLTDTSKKIASVMDVIESIAEQTNLLALNAAIEAARAGEYGRGFAVVADEVRSLSQRTSESTGDIRTWINELINNVDAASRLLGDTKLASENNQKASVELQHHLSAMSQTFEGLEKRSVVVESAIKSQHRELAQLTERRQVLKRGSQTLTEAITSTHSVSNGLSQQSTELATLIEQFKT</sequence>
<dbReference type="GeneID" id="35870366"/>
<evidence type="ECO:0000256" key="7">
    <source>
        <dbReference type="PROSITE-ProRule" id="PRU00284"/>
    </source>
</evidence>
<dbReference type="PROSITE" id="PS50885">
    <property type="entry name" value="HAMP"/>
    <property type="match status" value="1"/>
</dbReference>
<evidence type="ECO:0000256" key="4">
    <source>
        <dbReference type="ARBA" id="ARBA00023136"/>
    </source>
</evidence>
<gene>
    <name evidence="11" type="ORF">SAMN03084138_03009</name>
</gene>
<keyword evidence="2 8" id="KW-0812">Transmembrane</keyword>
<feature type="domain" description="HAMP" evidence="10">
    <location>
        <begin position="202"/>
        <end position="255"/>
    </location>
</feature>
<dbReference type="PANTHER" id="PTHR32089">
    <property type="entry name" value="METHYL-ACCEPTING CHEMOTAXIS PROTEIN MCPB"/>
    <property type="match status" value="1"/>
</dbReference>